<proteinExistence type="predicted"/>
<comment type="caution">
    <text evidence="2">The sequence shown here is derived from an EMBL/GenBank/DDBJ whole genome shotgun (WGS) entry which is preliminary data.</text>
</comment>
<feature type="signal peptide" evidence="1">
    <location>
        <begin position="1"/>
        <end position="18"/>
    </location>
</feature>
<name>A0A4R7F777_9FLAO</name>
<gene>
    <name evidence="2" type="ORF">C8P70_10160</name>
</gene>
<dbReference type="RefSeq" id="WP_133711351.1">
    <property type="nucleotide sequence ID" value="NZ_SOAG01000001.1"/>
</dbReference>
<evidence type="ECO:0008006" key="4">
    <source>
        <dbReference type="Google" id="ProtNLM"/>
    </source>
</evidence>
<keyword evidence="3" id="KW-1185">Reference proteome</keyword>
<dbReference type="Proteomes" id="UP000295215">
    <property type="component" value="Unassembled WGS sequence"/>
</dbReference>
<evidence type="ECO:0000256" key="1">
    <source>
        <dbReference type="SAM" id="SignalP"/>
    </source>
</evidence>
<dbReference type="AlphaFoldDB" id="A0A4R7F777"/>
<organism evidence="2 3">
    <name type="scientific">Myroides indicus</name>
    <dbReference type="NCBI Taxonomy" id="1323422"/>
    <lineage>
        <taxon>Bacteria</taxon>
        <taxon>Pseudomonadati</taxon>
        <taxon>Bacteroidota</taxon>
        <taxon>Flavobacteriia</taxon>
        <taxon>Flavobacteriales</taxon>
        <taxon>Flavobacteriaceae</taxon>
        <taxon>Myroides</taxon>
    </lineage>
</organism>
<dbReference type="OrthoDB" id="1524444at2"/>
<reference evidence="2 3" key="1">
    <citation type="submission" date="2019-03" db="EMBL/GenBank/DDBJ databases">
        <title>Genomic Encyclopedia of Archaeal and Bacterial Type Strains, Phase II (KMG-II): from individual species to whole genera.</title>
        <authorList>
            <person name="Goeker M."/>
        </authorList>
    </citation>
    <scope>NUCLEOTIDE SEQUENCE [LARGE SCALE GENOMIC DNA]</scope>
    <source>
        <strain evidence="2 3">DSM 28213</strain>
    </source>
</reference>
<evidence type="ECO:0000313" key="2">
    <source>
        <dbReference type="EMBL" id="TDS66164.1"/>
    </source>
</evidence>
<keyword evidence="1" id="KW-0732">Signal</keyword>
<feature type="chain" id="PRO_5020308013" description="Lipoprotein" evidence="1">
    <location>
        <begin position="19"/>
        <end position="189"/>
    </location>
</feature>
<protein>
    <recommendedName>
        <fullName evidence="4">Lipoprotein</fullName>
    </recommendedName>
</protein>
<dbReference type="EMBL" id="SOAG01000001">
    <property type="protein sequence ID" value="TDS66164.1"/>
    <property type="molecule type" value="Genomic_DNA"/>
</dbReference>
<accession>A0A4R7F777</accession>
<sequence>MKRMAMLFALIVSGIIFSNCEGPEGPPGPTVYPYVTDIKLNFDGDLNANIASQLVKHDVKLYLGDVVLIFVMEDTDNKGNPIWSPLPQRYFVYDNATQQDEELEYIYNYGVNDFEIIARATAPLGIFNGNGSHPGFLKNMIFRIIYVPGADPVQKFNSTNSGNSEIHPLSYDEVVAKYNLQNISVVKKY</sequence>
<evidence type="ECO:0000313" key="3">
    <source>
        <dbReference type="Proteomes" id="UP000295215"/>
    </source>
</evidence>